<evidence type="ECO:0000256" key="1">
    <source>
        <dbReference type="ARBA" id="ARBA00022729"/>
    </source>
</evidence>
<dbReference type="AlphaFoldDB" id="A0A345PAE2"/>
<dbReference type="InterPro" id="IPR013766">
    <property type="entry name" value="Thioredoxin_domain"/>
</dbReference>
<evidence type="ECO:0000313" key="4">
    <source>
        <dbReference type="EMBL" id="AXI04251.1"/>
    </source>
</evidence>
<dbReference type="InterPro" id="IPR036249">
    <property type="entry name" value="Thioredoxin-like_sf"/>
</dbReference>
<organism evidence="4 5">
    <name type="scientific">Aquirhabdus parva</name>
    <dbReference type="NCBI Taxonomy" id="2283318"/>
    <lineage>
        <taxon>Bacteria</taxon>
        <taxon>Pseudomonadati</taxon>
        <taxon>Pseudomonadota</taxon>
        <taxon>Gammaproteobacteria</taxon>
        <taxon>Moraxellales</taxon>
        <taxon>Moraxellaceae</taxon>
        <taxon>Aquirhabdus</taxon>
    </lineage>
</organism>
<dbReference type="SUPFAM" id="SSF52833">
    <property type="entry name" value="Thioredoxin-like"/>
    <property type="match status" value="1"/>
</dbReference>
<protein>
    <submittedName>
        <fullName evidence="4">Thioredoxin family protein</fullName>
    </submittedName>
</protein>
<name>A0A345PAE2_9GAMM</name>
<dbReference type="EMBL" id="CP031222">
    <property type="protein sequence ID" value="AXI04251.1"/>
    <property type="molecule type" value="Genomic_DNA"/>
</dbReference>
<feature type="signal peptide" evidence="2">
    <location>
        <begin position="1"/>
        <end position="22"/>
    </location>
</feature>
<dbReference type="Proteomes" id="UP000253940">
    <property type="component" value="Chromosome"/>
</dbReference>
<evidence type="ECO:0000313" key="5">
    <source>
        <dbReference type="Proteomes" id="UP000253940"/>
    </source>
</evidence>
<proteinExistence type="predicted"/>
<reference evidence="4 5" key="1">
    <citation type="submission" date="2018-07" db="EMBL/GenBank/DDBJ databases">
        <title>Genome sequencing of Moraxellaceae gen. HYN0046.</title>
        <authorList>
            <person name="Kim M."/>
            <person name="Yi H."/>
        </authorList>
    </citation>
    <scope>NUCLEOTIDE SEQUENCE [LARGE SCALE GENOMIC DNA]</scope>
    <source>
        <strain evidence="4 5">HYN0046</strain>
    </source>
</reference>
<dbReference type="OrthoDB" id="195735at2"/>
<sequence>MQRSLWWAGLLAVVLLSTTAQAYDVNANAKADVQQALTTAQKSKKPVLLVFGADWCPDCRALDKALKTGKNAKLIAKSFQLVKIDVGNFDHNVDLSDRYGSPIKKGIPAAVILSPDNQVLYTTKAGELANARKMSDDGIYEFFKQAANQVTTLKK</sequence>
<keyword evidence="5" id="KW-1185">Reference proteome</keyword>
<dbReference type="PANTHER" id="PTHR15337:SF11">
    <property type="entry name" value="THIOREDOXIN DOMAIN-CONTAINING PROTEIN"/>
    <property type="match status" value="1"/>
</dbReference>
<dbReference type="KEGG" id="mbah:HYN46_16260"/>
<dbReference type="InterPro" id="IPR051099">
    <property type="entry name" value="AGR/TXD"/>
</dbReference>
<gene>
    <name evidence="4" type="ORF">HYN46_16260</name>
</gene>
<accession>A0A345PAE2</accession>
<evidence type="ECO:0000256" key="2">
    <source>
        <dbReference type="SAM" id="SignalP"/>
    </source>
</evidence>
<keyword evidence="1 2" id="KW-0732">Signal</keyword>
<dbReference type="Pfam" id="PF13899">
    <property type="entry name" value="Thioredoxin_7"/>
    <property type="match status" value="1"/>
</dbReference>
<dbReference type="RefSeq" id="WP_114900359.1">
    <property type="nucleotide sequence ID" value="NZ_CP031222.1"/>
</dbReference>
<dbReference type="PROSITE" id="PS51352">
    <property type="entry name" value="THIOREDOXIN_2"/>
    <property type="match status" value="1"/>
</dbReference>
<feature type="chain" id="PRO_5016980697" evidence="2">
    <location>
        <begin position="23"/>
        <end position="155"/>
    </location>
</feature>
<dbReference type="Gene3D" id="3.40.30.10">
    <property type="entry name" value="Glutaredoxin"/>
    <property type="match status" value="1"/>
</dbReference>
<evidence type="ECO:0000259" key="3">
    <source>
        <dbReference type="PROSITE" id="PS51352"/>
    </source>
</evidence>
<dbReference type="PANTHER" id="PTHR15337">
    <property type="entry name" value="ANTERIOR GRADIENT PROTEIN-RELATED"/>
    <property type="match status" value="1"/>
</dbReference>
<dbReference type="CDD" id="cd02947">
    <property type="entry name" value="TRX_family"/>
    <property type="match status" value="1"/>
</dbReference>
<feature type="domain" description="Thioredoxin" evidence="3">
    <location>
        <begin position="16"/>
        <end position="148"/>
    </location>
</feature>